<comment type="similarity">
    <text evidence="1">Belongs to the ATP-dependent DNA ligase family.</text>
</comment>
<accession>A0ABT0W5W0</accession>
<name>A0ABT0W5W0_9BACI</name>
<dbReference type="InterPro" id="IPR012310">
    <property type="entry name" value="DNA_ligase_ATP-dep_cent"/>
</dbReference>
<dbReference type="SUPFAM" id="SSF50249">
    <property type="entry name" value="Nucleic acid-binding proteins"/>
    <property type="match status" value="1"/>
</dbReference>
<dbReference type="PANTHER" id="PTHR45674">
    <property type="entry name" value="DNA LIGASE 1/3 FAMILY MEMBER"/>
    <property type="match status" value="1"/>
</dbReference>
<feature type="domain" description="ATP-dependent DNA ligase family profile" evidence="4">
    <location>
        <begin position="92"/>
        <end position="240"/>
    </location>
</feature>
<dbReference type="InterPro" id="IPR012340">
    <property type="entry name" value="NA-bd_OB-fold"/>
</dbReference>
<comment type="catalytic activity">
    <reaction evidence="3">
        <text>ATP + (deoxyribonucleotide)n-3'-hydroxyl + 5'-phospho-(deoxyribonucleotide)m = (deoxyribonucleotide)n+m + AMP + diphosphate.</text>
        <dbReference type="EC" id="6.5.1.1"/>
    </reaction>
</comment>
<evidence type="ECO:0000256" key="2">
    <source>
        <dbReference type="ARBA" id="ARBA00022598"/>
    </source>
</evidence>
<dbReference type="InterPro" id="IPR050191">
    <property type="entry name" value="ATP-dep_DNA_ligase"/>
</dbReference>
<dbReference type="CDD" id="cd07906">
    <property type="entry name" value="Adenylation_DNA_ligase_LigD_LigC"/>
    <property type="match status" value="1"/>
</dbReference>
<reference evidence="5 6" key="1">
    <citation type="submission" date="2022-06" db="EMBL/GenBank/DDBJ databases">
        <authorList>
            <person name="Jeon C.O."/>
        </authorList>
    </citation>
    <scope>NUCLEOTIDE SEQUENCE [LARGE SCALE GENOMIC DNA]</scope>
    <source>
        <strain evidence="5 6">KCTC 13943</strain>
    </source>
</reference>
<dbReference type="EMBL" id="JAMQCR010000001">
    <property type="protein sequence ID" value="MCM2531722.1"/>
    <property type="molecule type" value="Genomic_DNA"/>
</dbReference>
<dbReference type="GO" id="GO:0003910">
    <property type="term" value="F:DNA ligase (ATP) activity"/>
    <property type="evidence" value="ECO:0007669"/>
    <property type="project" value="UniProtKB-EC"/>
</dbReference>
<evidence type="ECO:0000313" key="6">
    <source>
        <dbReference type="Proteomes" id="UP001523262"/>
    </source>
</evidence>
<dbReference type="NCBIfam" id="NF005796">
    <property type="entry name" value="PRK07636.1"/>
    <property type="match status" value="1"/>
</dbReference>
<proteinExistence type="inferred from homology"/>
<evidence type="ECO:0000313" key="5">
    <source>
        <dbReference type="EMBL" id="MCM2531722.1"/>
    </source>
</evidence>
<dbReference type="Pfam" id="PF01068">
    <property type="entry name" value="DNA_ligase_A_M"/>
    <property type="match status" value="1"/>
</dbReference>
<comment type="caution">
    <text evidence="5">The sequence shown here is derived from an EMBL/GenBank/DDBJ whole genome shotgun (WGS) entry which is preliminary data.</text>
</comment>
<dbReference type="Gene3D" id="3.30.1490.70">
    <property type="match status" value="1"/>
</dbReference>
<dbReference type="EC" id="6.5.1.1" evidence="5"/>
<keyword evidence="6" id="KW-1185">Reference proteome</keyword>
<evidence type="ECO:0000256" key="3">
    <source>
        <dbReference type="ARBA" id="ARBA00034003"/>
    </source>
</evidence>
<dbReference type="Gene3D" id="3.30.470.30">
    <property type="entry name" value="DNA ligase/mRNA capping enzyme"/>
    <property type="match status" value="1"/>
</dbReference>
<dbReference type="Proteomes" id="UP001523262">
    <property type="component" value="Unassembled WGS sequence"/>
</dbReference>
<protein>
    <submittedName>
        <fullName evidence="5">ATP-dependent DNA ligase</fullName>
        <ecNumber evidence="5">6.5.1.1</ecNumber>
    </submittedName>
</protein>
<dbReference type="PANTHER" id="PTHR45674:SF4">
    <property type="entry name" value="DNA LIGASE 1"/>
    <property type="match status" value="1"/>
</dbReference>
<organism evidence="5 6">
    <name type="scientific">Neobacillus pocheonensis</name>
    <dbReference type="NCBI Taxonomy" id="363869"/>
    <lineage>
        <taxon>Bacteria</taxon>
        <taxon>Bacillati</taxon>
        <taxon>Bacillota</taxon>
        <taxon>Bacilli</taxon>
        <taxon>Bacillales</taxon>
        <taxon>Bacillaceae</taxon>
        <taxon>Neobacillus</taxon>
    </lineage>
</organism>
<evidence type="ECO:0000256" key="1">
    <source>
        <dbReference type="ARBA" id="ARBA00007572"/>
    </source>
</evidence>
<gene>
    <name evidence="5" type="ORF">NDK43_04015</name>
</gene>
<evidence type="ECO:0000259" key="4">
    <source>
        <dbReference type="PROSITE" id="PS50160"/>
    </source>
</evidence>
<dbReference type="SUPFAM" id="SSF56091">
    <property type="entry name" value="DNA ligase/mRNA capping enzyme, catalytic domain"/>
    <property type="match status" value="1"/>
</dbReference>
<dbReference type="PROSITE" id="PS50160">
    <property type="entry name" value="DNA_LIGASE_A3"/>
    <property type="match status" value="1"/>
</dbReference>
<sequence>MFISPMLLHKIDHPFDDDNYITELKLDGFRTIWTKFDNKIRIYTRHKNEITSKFPELVNIPLSNGTVLDGEIIVTDSQGKPDFEAVMERFMSSKSEHQISFSVFDIIYFNGEKITNLPLLERKEILEEVIPEDTPLLNKVQWIEGNGEQYFELVKQHELEGIVQKKANSKYQINKRSHDWLKVINYHYENVYISGLRKDEFGLLLKFEDGKYAGLMEFMPTPNRKEFYKQYGDFVVEENDKFVYLDPKLKLKVKYRNLTKKGLLRIPSFVEWAN</sequence>
<keyword evidence="2 5" id="KW-0436">Ligase</keyword>